<dbReference type="AlphaFoldDB" id="A0A2N3IIM5"/>
<dbReference type="InterPro" id="IPR007863">
    <property type="entry name" value="Peptidase_M16_C"/>
</dbReference>
<feature type="compositionally biased region" description="Basic and acidic residues" evidence="2">
    <location>
        <begin position="975"/>
        <end position="997"/>
    </location>
</feature>
<dbReference type="OrthoDB" id="9811314at2"/>
<dbReference type="GO" id="GO:0006508">
    <property type="term" value="P:proteolysis"/>
    <property type="evidence" value="ECO:0007669"/>
    <property type="project" value="InterPro"/>
</dbReference>
<dbReference type="SMART" id="SM01264">
    <property type="entry name" value="M16C_associated"/>
    <property type="match status" value="1"/>
</dbReference>
<evidence type="ECO:0000256" key="3">
    <source>
        <dbReference type="SAM" id="SignalP"/>
    </source>
</evidence>
<organism evidence="5 6">
    <name type="scientific">Raineya orbicola</name>
    <dbReference type="NCBI Taxonomy" id="2016530"/>
    <lineage>
        <taxon>Bacteria</taxon>
        <taxon>Pseudomonadati</taxon>
        <taxon>Bacteroidota</taxon>
        <taxon>Cytophagia</taxon>
        <taxon>Cytophagales</taxon>
        <taxon>Raineyaceae</taxon>
        <taxon>Raineya</taxon>
    </lineage>
</organism>
<feature type="compositionally biased region" description="Basic residues" evidence="2">
    <location>
        <begin position="1003"/>
        <end position="1016"/>
    </location>
</feature>
<dbReference type="Gene3D" id="3.30.830.10">
    <property type="entry name" value="Metalloenzyme, LuxS/M16 peptidase-like"/>
    <property type="match status" value="4"/>
</dbReference>
<proteinExistence type="inferred from homology"/>
<evidence type="ECO:0000313" key="6">
    <source>
        <dbReference type="Proteomes" id="UP000233387"/>
    </source>
</evidence>
<feature type="chain" id="PRO_5014852585" evidence="3">
    <location>
        <begin position="22"/>
        <end position="1023"/>
    </location>
</feature>
<sequence>MLRKKLIFSALGLLVAFWAMGQAKLVQKVTKKGNEIVIPYEKYVLPNGLTLIIHEDHSDPIVHVDVTYHVGSAREEIKKSGFAHFFEHMMFQGSDNVADEEHFKIVTEAGGTLNGTTNRDRTNYFETLPANQLEVALWLEADRMGFLLDAVTQKKFEVQRATVKNERGQNYDNRPYGLVQENVAKNLYPYGHPYSWLTIGYVEDLDRVDVNDLKNFFLRWYGPNNAVLTVAGDVNPKEVVKLVEKYFGSIPRGPEVKNMPPMLAKLDKDRYVSFEDNYIRFPLLAMVFPVPQAYSADETALDCLAEILGQGKNSILYQKMVKTQQALQASTFNSTSELAGEFSFQVIPSQGKNLAEMEKMLREAIAEFEKRGVTDDDVKKFVAKQEANFVNRLSSVSGKASLLAAYQTFTGNANYITEELKRIRSLKKEDVIRVYNQYIKGKPAVILSYYPKGQRNLIAAEDNYTIDKSGYVAPDYGYAGLKYNKPKDNFDRSKKPAPGPNPVVKVPKVWRSELNSGIQILGTQNNEIPTVTLLLSLKKGGHLNLYPEKAGTADLLEDMMNEGTENYTAEQFSQELEKLGSSISVGVGDEGLEFRVQCLKKNLDKTLKLFEERLYRSKFTNEDFERIKKQNLQALKNRQTQATFIASDVYGKLLHGFKEIRAYDNAGTIETYEKITLDDVRYLHEMANLKPGKVSGNLVIVGDITDKEILPKLAFLGKVGKGTPADDTPEARQGFRFKYTPEPIQPIAKTQIYLIDKPKSAQSEIRIGYVTPAVKFDALGESYKISLMNYILGGAFNSRINLNLREDKGWTYGARSSFIAGDYDMRYTASGGIKIQATDSAVFEFMKEIRNYAESGITEKELAFTKSSIGQSEALRYETSFQKASFLNRILTYNLPTNFTEKQNEILKNISKSEIDALAKKYLPYNNMAIVVVGDKNVVGKGLMRLGYQITELDVNGKVLVEDLAKAEAEKARLEAEKAKAEAEKARLEAEKAKAEAEAAAQKGKKKKKDRKKKKAKDAEATQ</sequence>
<evidence type="ECO:0000259" key="4">
    <source>
        <dbReference type="SMART" id="SM01264"/>
    </source>
</evidence>
<evidence type="ECO:0000256" key="1">
    <source>
        <dbReference type="ARBA" id="ARBA00007261"/>
    </source>
</evidence>
<feature type="signal peptide" evidence="3">
    <location>
        <begin position="1"/>
        <end position="21"/>
    </location>
</feature>
<feature type="domain" description="Peptidase M16C associated" evidence="4">
    <location>
        <begin position="346"/>
        <end position="663"/>
    </location>
</feature>
<keyword evidence="6" id="KW-1185">Reference proteome</keyword>
<reference evidence="5 6" key="1">
    <citation type="submission" date="2017-06" db="EMBL/GenBank/DDBJ databases">
        <title>Raineya orbicola gen. nov., sp. nov. a slightly thermophilic bacterium of the phylum Bacteroidetes and the description of Raineyaceae fam. nov.</title>
        <authorList>
            <person name="Albuquerque L."/>
            <person name="Polonia A.R.M."/>
            <person name="Barroso C."/>
            <person name="Froufe H.J.C."/>
            <person name="Lage O."/>
            <person name="Lobo-Da-Cunha A."/>
            <person name="Egas C."/>
            <person name="Da Costa M.S."/>
        </authorList>
    </citation>
    <scope>NUCLEOTIDE SEQUENCE [LARGE SCALE GENOMIC DNA]</scope>
    <source>
        <strain evidence="5 6">SPSPC-11</strain>
    </source>
</reference>
<dbReference type="SUPFAM" id="SSF63411">
    <property type="entry name" value="LuxS/MPP-like metallohydrolase"/>
    <property type="match status" value="4"/>
</dbReference>
<evidence type="ECO:0000256" key="2">
    <source>
        <dbReference type="SAM" id="MobiDB-lite"/>
    </source>
</evidence>
<dbReference type="InterPro" id="IPR011765">
    <property type="entry name" value="Pept_M16_N"/>
</dbReference>
<dbReference type="Pfam" id="PF00675">
    <property type="entry name" value="Peptidase_M16"/>
    <property type="match status" value="2"/>
</dbReference>
<evidence type="ECO:0000313" key="5">
    <source>
        <dbReference type="EMBL" id="PKQ70083.1"/>
    </source>
</evidence>
<dbReference type="PANTHER" id="PTHR11851:SF49">
    <property type="entry name" value="MITOCHONDRIAL-PROCESSING PEPTIDASE SUBUNIT ALPHA"/>
    <property type="match status" value="1"/>
</dbReference>
<accession>A0A2N3IIM5</accession>
<dbReference type="Pfam" id="PF05193">
    <property type="entry name" value="Peptidase_M16_C"/>
    <property type="match status" value="2"/>
</dbReference>
<feature type="region of interest" description="Disordered" evidence="2">
    <location>
        <begin position="975"/>
        <end position="1023"/>
    </location>
</feature>
<keyword evidence="3" id="KW-0732">Signal</keyword>
<dbReference type="InterPro" id="IPR011249">
    <property type="entry name" value="Metalloenz_LuxS/M16"/>
</dbReference>
<dbReference type="InterPro" id="IPR050361">
    <property type="entry name" value="MPP/UQCRC_Complex"/>
</dbReference>
<dbReference type="EMBL" id="NKXO01000011">
    <property type="protein sequence ID" value="PKQ70083.1"/>
    <property type="molecule type" value="Genomic_DNA"/>
</dbReference>
<protein>
    <submittedName>
        <fullName evidence="5">Peptidase M16 inactive domain</fullName>
    </submittedName>
</protein>
<comment type="similarity">
    <text evidence="1">Belongs to the peptidase M16 family.</text>
</comment>
<gene>
    <name evidence="5" type="ORF">Rain11_0887</name>
</gene>
<comment type="caution">
    <text evidence="5">The sequence shown here is derived from an EMBL/GenBank/DDBJ whole genome shotgun (WGS) entry which is preliminary data.</text>
</comment>
<dbReference type="GO" id="GO:0046872">
    <property type="term" value="F:metal ion binding"/>
    <property type="evidence" value="ECO:0007669"/>
    <property type="project" value="InterPro"/>
</dbReference>
<dbReference type="RefSeq" id="WP_101358150.1">
    <property type="nucleotide sequence ID" value="NZ_NKXO01000011.1"/>
</dbReference>
<dbReference type="InterPro" id="IPR013578">
    <property type="entry name" value="Peptidase_M16C_assoc"/>
</dbReference>
<name>A0A2N3IIM5_9BACT</name>
<dbReference type="Proteomes" id="UP000233387">
    <property type="component" value="Unassembled WGS sequence"/>
</dbReference>
<dbReference type="PANTHER" id="PTHR11851">
    <property type="entry name" value="METALLOPROTEASE"/>
    <property type="match status" value="1"/>
</dbReference>